<gene>
    <name evidence="4" type="ORF">FRX97_10790</name>
</gene>
<keyword evidence="5" id="KW-1185">Reference proteome</keyword>
<evidence type="ECO:0000313" key="4">
    <source>
        <dbReference type="EMBL" id="TXC76226.1"/>
    </source>
</evidence>
<accession>A0A5C6UVQ9</accession>
<feature type="chain" id="PRO_5022941576" description="T9SS type B sorting domain-containing protein" evidence="1">
    <location>
        <begin position="28"/>
        <end position="2992"/>
    </location>
</feature>
<evidence type="ECO:0000259" key="3">
    <source>
        <dbReference type="PROSITE" id="PS50835"/>
    </source>
</evidence>
<dbReference type="InterPro" id="IPR035986">
    <property type="entry name" value="PKD_dom_sf"/>
</dbReference>
<keyword evidence="1" id="KW-0732">Signal</keyword>
<feature type="domain" description="Ig-like" evidence="3">
    <location>
        <begin position="236"/>
        <end position="313"/>
    </location>
</feature>
<organism evidence="4 5">
    <name type="scientific">Luteibaculum oceani</name>
    <dbReference type="NCBI Taxonomy" id="1294296"/>
    <lineage>
        <taxon>Bacteria</taxon>
        <taxon>Pseudomonadati</taxon>
        <taxon>Bacteroidota</taxon>
        <taxon>Flavobacteriia</taxon>
        <taxon>Flavobacteriales</taxon>
        <taxon>Luteibaculaceae</taxon>
        <taxon>Luteibaculum</taxon>
    </lineage>
</organism>
<dbReference type="InterPro" id="IPR007110">
    <property type="entry name" value="Ig-like_dom"/>
</dbReference>
<feature type="domain" description="PKD" evidence="2">
    <location>
        <begin position="2838"/>
        <end position="2887"/>
    </location>
</feature>
<feature type="signal peptide" evidence="1">
    <location>
        <begin position="1"/>
        <end position="27"/>
    </location>
</feature>
<dbReference type="InterPro" id="IPR013783">
    <property type="entry name" value="Ig-like_fold"/>
</dbReference>
<dbReference type="Gene3D" id="2.40.10.10">
    <property type="entry name" value="Trypsin-like serine proteases"/>
    <property type="match status" value="1"/>
</dbReference>
<dbReference type="PROSITE" id="PS50093">
    <property type="entry name" value="PKD"/>
    <property type="match status" value="1"/>
</dbReference>
<proteinExistence type="predicted"/>
<dbReference type="EMBL" id="VORB01000010">
    <property type="protein sequence ID" value="TXC76226.1"/>
    <property type="molecule type" value="Genomic_DNA"/>
</dbReference>
<dbReference type="Proteomes" id="UP000321168">
    <property type="component" value="Unassembled WGS sequence"/>
</dbReference>
<comment type="caution">
    <text evidence="4">The sequence shown here is derived from an EMBL/GenBank/DDBJ whole genome shotgun (WGS) entry which is preliminary data.</text>
</comment>
<dbReference type="Pfam" id="PF13573">
    <property type="entry name" value="SprB"/>
    <property type="match status" value="28"/>
</dbReference>
<protein>
    <recommendedName>
        <fullName evidence="6">T9SS type B sorting domain-containing protein</fullName>
    </recommendedName>
</protein>
<reference evidence="4 5" key="1">
    <citation type="submission" date="2019-08" db="EMBL/GenBank/DDBJ databases">
        <title>Genome of Luteibaculum oceani JCM 18817.</title>
        <authorList>
            <person name="Bowman J.P."/>
        </authorList>
    </citation>
    <scope>NUCLEOTIDE SEQUENCE [LARGE SCALE GENOMIC DNA]</scope>
    <source>
        <strain evidence="4 5">JCM 18817</strain>
    </source>
</reference>
<sequence>MLRPKLKYYLGISLLSFLILISSKLNAQICDSEVPVIEVDLSSNPDTSWVVPDLERKGTCCDAAKNAPCVAFNITLHPEATGINFGVCEGAEPSGSLYYQINCGPKTPVGEPICLNGEGPHLLTFCKPGKNENTFCIQSIPRPSVGDDIQIQEGCSGDLSSSGYKEDEITWTSVLPGNRGDFDYLLSCITCPNPQVNLTGVIPDSLYFEISGPGAGDCGDLNTFRDTVLVVVLPGPRVNIVQENKVLCSETEELRLTAEINGGTPPYNVNWSTGAAGNSILVGPGTYTVSVSDAKNCEIVTETYTVLPPKEISLNLSSTPTSCNGGSDGSATVVISGGYSPYSILWNDALNQQTATATELVAGIYEVLVTDSAGCQVSAQIEVTEPANPLEITSTSISDVDCFGGNTGSISINVSGGTSPYSYEWSGISHSGPNPTNLSAGWYTVVITDANGCTLEEAFQIEQPDFPLAGDLNIMDVLCKGENTGAINANSTGGTDPFRYRLNNSAWQTDGTFENLIAGTYTIEIEDANSCTFDTVVTISEPDLLSGTTQGSAPTCFQGADGKITATISGGTTPYTFQWNDGQNQTTNTAINLSAGEYQLVVTDANGCILILNESLEEPTPITISFIKSDIECEGENTGWAQANPSGGTSPYSYLWNDANNQKTKIASNLIAGTYNVTVFDANGCEGTGSVTINGPAEPLRAEVVAKTNVACHGEATGEITLNVYGGSPGYTINWNDPNTQTGNKANNLVSGYYTATITDQNGCEIVISELISQPASKVLPKLQLIKNPSCTGKNDGSLLADAEGGVPPYSYLWLNTGNSNQIENNVGAGSHSVRITDANGCDTTLSIVVNDPPPLTVSAQTQQNVKCHGGSSGIALAEAAGGTPGYNYQWNDPNQQTGPTASNLTAGTYKVTATDNAGCSAEATVVISEPNSPVIIQLVDIKHNDCKGNNDGYIEVTAFGGTAPYSFQWNDVNNSTTKRIENLKTGTYTVRVKDANNCQVSASYTINEPQNPLFSDVTILNHIDCFGNANGAATAKAFGGSPPYQLFWSPSGMTTDTVYGLGPGIHELSVVDKNGCSYKTEFEISQPSAPLNGIVNKINDVKCFGGSDGSLSAEISGGTPPYTYQWDDNNNQTGSTALNLAPGTYTVVIKDDAGCEIPLSGTINQPPAPLQLSIDVAAVKCKDGNSGIATANVTGGTAPYIYQWDDPQKQQSANAIDLKAGSYQVVVVDFNGCEVRGTAVITEPSEKLSLQLSPQSPSCSNSSDGQIVATVNGGVSPYTYQWNDANNQTTSTATGLVKGAYQVTVIDAQGCEIVGASTVEAPNPLELNIKYSEVVCAGSNNGHVEVEVTGGTPPYIYNWDDENGTTGSSASGLPPGTYQVRVTDSKGCFEQQAVTLNSTVATEIRLKTVDPTCNGIANGRIESEIIGGSDPYSYSWSPGGEQSKNIVNKGPGNYELTVTDFNGCKYTASAQLAEPNAMVPNVDLTHESCFNKSDGQILITITGGSEPFNYAWSDDASRTTSFAQNLAAGTYTISVRDQNNCTLNITDDIIPATEINIDITPQHIACFGDNNGELAAQVSGGVAPYSYQWNDPNSQTGNKAVLLAPGNYELTVLDQNSCVKKASKEISQPLEPLKATTQVKNLSCYGDNSGWAEVLVKGGTPPYLYLWNDPNNQSGAKATQLTAGNYTVNITDANGCKLVKSVVITEPNSPLTLSLSGNTISCKGDSSGIASAAVSGGVKPYSYLWNDENAQTTAVATNLKSGNYVCQITDAAGCTISGNIFIQEPDEFLNVTHTTSDVDCFGENTGSASLNISGGLAPYDISWNDPENQNGITASNLLAGNYLAEITDQNGCRINELVEIKQPFSALKSIFTPIAPSCYNGNDGEITVEGVGGTGPYNFQWSFPVSSNSQTITNLVSGSYTVELTDAKNCSRVDSIFLNNRDSLSVSLILDHVKCGQGNNGKAIAQVNGGTAPYQYFWNSEAASNEVRNGLNSGNHTIRIEDANGCVKQKSFEIKEPPITLRISVQSRTIRCFGSKTGKAWVNITGAYPPYNITWSDPQQQKTDTAFGLAAGPYKVIVSDRFGCLDSALVTITEPEKPVSAVTSSVDAKCFNEANGSAAVQVDGGTPPYQYQWNDINKQVSPVADNLLPGEYFVKIKDDNGCELIEKVEVGGPISPLQISFFKKDVSCLGGNDGSVLSYVKGGTKPYSYKWDAPGEPIDSALENLAAGQYKLVVTDANGCSTNASININQPSQKLEIEIKPTHNKCYGDSLGTAEATVSGGIAPYQYLWNDSRNQNSRLASSLPVGIYQVEVTDSRGCSSFEEVEIKAPGSPIAIVTNSTPVSCFGFNDGKVEAQVSGGTSPYEYSWNIPSGNASAHENLFAGRYWVRIVDANGCFKVDTVELTQPSPLSANIDKGNLTCYNSKDGFIKVSPIGGTPNFSFLLDNTTSSNSGEFYNLNAGNHAVVVTDKNNCTYERSILINEPAPIVADTVIQDVQCFGQENGGARIQVISGGTEPYMIGFNGANFEDTAIYKVSALGPGNFFFSIYDANDCPSKVFFNIQEPGPLDITASADDTLCAGQSRTMAVALSGGTGSLKAHWNHNLGNGYNQVVNPDTTTKYRVYGTDANNCYSGIKEITLFVRNAAKESVNIVAPDTLCTDVPFTIYGTHESTVGPYEFIWSPDLGNDLGPYSHSIDANTEFELKIVNACLDTISANKLVRTTPSPKLFLPDTIAQDCAPLEIVLVDTVNKNSAYLNYTWTLESGEMYNTNPFRYQFDNPGEYELDLTISSAYGCNTKASQPYKIFVKPSPIANASSDKISTSLLDPKIQFFNLSSGYTSFIWDLPNGNSSQENNPVVTFADTGNYIVNLGVLNQFGCFDEFQITVRVNPYVSFKVPTAFTPNTQGGNGGYYNKNDLNNDVFHPTADFVNNFNMKIFNRWGELVFESNDIHRGWDGYYKGKLSQQDVYIWKITAGFVTGEVIEESGNVTLIWK</sequence>
<dbReference type="InterPro" id="IPR025667">
    <property type="entry name" value="SprB_repeat"/>
</dbReference>
<evidence type="ECO:0000313" key="5">
    <source>
        <dbReference type="Proteomes" id="UP000321168"/>
    </source>
</evidence>
<dbReference type="OrthoDB" id="607469at2"/>
<evidence type="ECO:0008006" key="6">
    <source>
        <dbReference type="Google" id="ProtNLM"/>
    </source>
</evidence>
<evidence type="ECO:0000256" key="1">
    <source>
        <dbReference type="SAM" id="SignalP"/>
    </source>
</evidence>
<dbReference type="InterPro" id="IPR043504">
    <property type="entry name" value="Peptidase_S1_PA_chymotrypsin"/>
</dbReference>
<dbReference type="SUPFAM" id="SSF49299">
    <property type="entry name" value="PKD domain"/>
    <property type="match status" value="2"/>
</dbReference>
<name>A0A5C6UVQ9_9FLAO</name>
<dbReference type="RefSeq" id="WP_147015228.1">
    <property type="nucleotide sequence ID" value="NZ_VORB01000010.1"/>
</dbReference>
<evidence type="ECO:0000259" key="2">
    <source>
        <dbReference type="PROSITE" id="PS50093"/>
    </source>
</evidence>
<dbReference type="InterPro" id="IPR000601">
    <property type="entry name" value="PKD_dom"/>
</dbReference>
<dbReference type="Pfam" id="PF13585">
    <property type="entry name" value="CHU_C"/>
    <property type="match status" value="1"/>
</dbReference>
<dbReference type="PROSITE" id="PS50835">
    <property type="entry name" value="IG_LIKE"/>
    <property type="match status" value="1"/>
</dbReference>
<dbReference type="Gene3D" id="2.60.40.740">
    <property type="match status" value="17"/>
</dbReference>
<dbReference type="Gene3D" id="2.60.40.10">
    <property type="entry name" value="Immunoglobulins"/>
    <property type="match status" value="2"/>
</dbReference>